<protein>
    <submittedName>
        <fullName evidence="2">Uncharacterized protein</fullName>
    </submittedName>
</protein>
<comment type="caution">
    <text evidence="2">The sequence shown here is derived from an EMBL/GenBank/DDBJ whole genome shotgun (WGS) entry which is preliminary data.</text>
</comment>
<gene>
    <name evidence="2" type="ORF">BIW11_02917</name>
</gene>
<organism evidence="2 3">
    <name type="scientific">Tropilaelaps mercedesae</name>
    <dbReference type="NCBI Taxonomy" id="418985"/>
    <lineage>
        <taxon>Eukaryota</taxon>
        <taxon>Metazoa</taxon>
        <taxon>Ecdysozoa</taxon>
        <taxon>Arthropoda</taxon>
        <taxon>Chelicerata</taxon>
        <taxon>Arachnida</taxon>
        <taxon>Acari</taxon>
        <taxon>Parasitiformes</taxon>
        <taxon>Mesostigmata</taxon>
        <taxon>Gamasina</taxon>
        <taxon>Dermanyssoidea</taxon>
        <taxon>Laelapidae</taxon>
        <taxon>Tropilaelaps</taxon>
    </lineage>
</organism>
<evidence type="ECO:0000313" key="3">
    <source>
        <dbReference type="Proteomes" id="UP000192247"/>
    </source>
</evidence>
<accession>A0A1V9XV53</accession>
<feature type="region of interest" description="Disordered" evidence="1">
    <location>
        <begin position="196"/>
        <end position="266"/>
    </location>
</feature>
<feature type="compositionally biased region" description="Basic and acidic residues" evidence="1">
    <location>
        <begin position="49"/>
        <end position="58"/>
    </location>
</feature>
<dbReference type="EMBL" id="MNPL01003602">
    <property type="protein sequence ID" value="OQR77386.1"/>
    <property type="molecule type" value="Genomic_DNA"/>
</dbReference>
<evidence type="ECO:0000256" key="1">
    <source>
        <dbReference type="SAM" id="MobiDB-lite"/>
    </source>
</evidence>
<evidence type="ECO:0000313" key="2">
    <source>
        <dbReference type="EMBL" id="OQR77386.1"/>
    </source>
</evidence>
<proteinExistence type="predicted"/>
<dbReference type="InParanoid" id="A0A1V9XV53"/>
<dbReference type="AlphaFoldDB" id="A0A1V9XV53"/>
<dbReference type="Proteomes" id="UP000192247">
    <property type="component" value="Unassembled WGS sequence"/>
</dbReference>
<feature type="compositionally biased region" description="Basic and acidic residues" evidence="1">
    <location>
        <begin position="196"/>
        <end position="206"/>
    </location>
</feature>
<feature type="region of interest" description="Disordered" evidence="1">
    <location>
        <begin position="49"/>
        <end position="97"/>
    </location>
</feature>
<keyword evidence="3" id="KW-1185">Reference proteome</keyword>
<sequence>MTERIRTRPCLCAFLRVSSRDEGVPRGGNGFWFDPVALTGGACIYRHPSELGKERRSGSDSATTRTGERKCGSSRGQNETVILDEGSPGSTTAKVWGTPRLSTTPEVLVRSSLSPLDAPAASSRWSSIRSPAPVGRYLTNYSLRREILKYSYLLIAHPERKRRPLAGPLAPPVESDRRVTLRGSWDSYRYGRQRELVRSDRTRQDLRQSVSQRHAPKDQTDRQLSPKRQKKAEEHRTPAEETQMRSRVSRYGASRCNHHSTPPHAAAISRDISGRTTRSANPCDIHEFARARKGLEDRTKEEPRSHRNGAEGVITCEANTRGRAPVEVKAYQGEDCERRWRTTIAVGLHLVAITGPRRRGRAQAEWTSSAGYPERSPEIEQTVVKEWRTDRRRGHRGVADVNVVLCANPHRTCIR</sequence>
<reference evidence="2 3" key="1">
    <citation type="journal article" date="2017" name="Gigascience">
        <title>Draft genome of the honey bee ectoparasitic mite, Tropilaelaps mercedesae, is shaped by the parasitic life history.</title>
        <authorList>
            <person name="Dong X."/>
            <person name="Armstrong S.D."/>
            <person name="Xia D."/>
            <person name="Makepeace B.L."/>
            <person name="Darby A.C."/>
            <person name="Kadowaki T."/>
        </authorList>
    </citation>
    <scope>NUCLEOTIDE SEQUENCE [LARGE SCALE GENOMIC DNA]</scope>
    <source>
        <strain evidence="2">Wuxi-XJTLU</strain>
    </source>
</reference>
<name>A0A1V9XV53_9ACAR</name>
<feature type="compositionally biased region" description="Basic and acidic residues" evidence="1">
    <location>
        <begin position="231"/>
        <end position="244"/>
    </location>
</feature>